<dbReference type="EMBL" id="CYZX01000010">
    <property type="protein sequence ID" value="CUO49599.1"/>
    <property type="molecule type" value="Genomic_DNA"/>
</dbReference>
<keyword evidence="3 5" id="KW-0269">Exonuclease</keyword>
<evidence type="ECO:0000256" key="3">
    <source>
        <dbReference type="ARBA" id="ARBA00022839"/>
    </source>
</evidence>
<dbReference type="PANTHER" id="PTHR23044">
    <property type="entry name" value="3'-5' EXONUCLEASE ERI1-RELATED"/>
    <property type="match status" value="1"/>
</dbReference>
<evidence type="ECO:0000313" key="6">
    <source>
        <dbReference type="Proteomes" id="UP000095594"/>
    </source>
</evidence>
<dbReference type="InterPro" id="IPR012337">
    <property type="entry name" value="RNaseH-like_sf"/>
</dbReference>
<dbReference type="Pfam" id="PF00929">
    <property type="entry name" value="RNase_T"/>
    <property type="match status" value="1"/>
</dbReference>
<evidence type="ECO:0000313" key="5">
    <source>
        <dbReference type="EMBL" id="CUO49599.1"/>
    </source>
</evidence>
<name>A0A174FLZ8_9CLOT</name>
<dbReference type="InterPro" id="IPR013520">
    <property type="entry name" value="Ribonucl_H"/>
</dbReference>
<dbReference type="GO" id="GO:0003676">
    <property type="term" value="F:nucleic acid binding"/>
    <property type="evidence" value="ECO:0007669"/>
    <property type="project" value="InterPro"/>
</dbReference>
<evidence type="ECO:0000256" key="1">
    <source>
        <dbReference type="ARBA" id="ARBA00022722"/>
    </source>
</evidence>
<dbReference type="Gene3D" id="3.30.420.10">
    <property type="entry name" value="Ribonuclease H-like superfamily/Ribonuclease H"/>
    <property type="match status" value="1"/>
</dbReference>
<dbReference type="InterPro" id="IPR047201">
    <property type="entry name" value="ERI-1_3'hExo-like"/>
</dbReference>
<reference evidence="5 6" key="1">
    <citation type="submission" date="2015-09" db="EMBL/GenBank/DDBJ databases">
        <authorList>
            <consortium name="Pathogen Informatics"/>
        </authorList>
    </citation>
    <scope>NUCLEOTIDE SEQUENCE [LARGE SCALE GENOMIC DNA]</scope>
    <source>
        <strain evidence="5 6">2789STDY5834856</strain>
    </source>
</reference>
<sequence>MAFIIIDLEFNNLSGIHKCFPNIYNEIPNLKKLDLVNEIIEIGAIKVDKYMKPMDSLKVYIKPSVIPVLNPNILDITGIKEENLKDGVSFIEGIEKLKEIVDEGDIVCSWAKDDIVEIIRNANHYNYRDISWINKYLDLQEYTTNILGFKKSLSLSNALKHLKIKFDGEKLHDALNDAVYEFNVFKHLYNTRAIEKYIVNNIYEMPALDVETLSDHEIDYDKVKQLCPRCNKKIDCEYPFKLMGWRFVSIGICNRCNNKLLSELIVKRSLGGKIIYQEILSFIDEIEYSRYENRLKDKH</sequence>
<dbReference type="InterPro" id="IPR036397">
    <property type="entry name" value="RNaseH_sf"/>
</dbReference>
<dbReference type="InterPro" id="IPR051274">
    <property type="entry name" value="3-5_Exoribonuclease"/>
</dbReference>
<keyword evidence="2" id="KW-0378">Hydrolase</keyword>
<keyword evidence="1" id="KW-0540">Nuclease</keyword>
<dbReference type="OrthoDB" id="159416at2"/>
<gene>
    <name evidence="5" type="ORF">ERS852471_01663</name>
</gene>
<dbReference type="SMART" id="SM00479">
    <property type="entry name" value="EXOIII"/>
    <property type="match status" value="1"/>
</dbReference>
<dbReference type="Proteomes" id="UP000095594">
    <property type="component" value="Unassembled WGS sequence"/>
</dbReference>
<dbReference type="AlphaFoldDB" id="A0A174FLZ8"/>
<evidence type="ECO:0000259" key="4">
    <source>
        <dbReference type="SMART" id="SM00479"/>
    </source>
</evidence>
<proteinExistence type="predicted"/>
<organism evidence="5 6">
    <name type="scientific">Clostridium disporicum</name>
    <dbReference type="NCBI Taxonomy" id="84024"/>
    <lineage>
        <taxon>Bacteria</taxon>
        <taxon>Bacillati</taxon>
        <taxon>Bacillota</taxon>
        <taxon>Clostridia</taxon>
        <taxon>Eubacteriales</taxon>
        <taxon>Clostridiaceae</taxon>
        <taxon>Clostridium</taxon>
    </lineage>
</organism>
<protein>
    <submittedName>
        <fullName evidence="5">Exonuclease family protein</fullName>
    </submittedName>
</protein>
<dbReference type="RefSeq" id="WP_055265548.1">
    <property type="nucleotide sequence ID" value="NZ_CABIXQ010000010.1"/>
</dbReference>
<dbReference type="GO" id="GO:0000175">
    <property type="term" value="F:3'-5'-RNA exonuclease activity"/>
    <property type="evidence" value="ECO:0007669"/>
    <property type="project" value="InterPro"/>
</dbReference>
<feature type="domain" description="Exonuclease" evidence="4">
    <location>
        <begin position="2"/>
        <end position="194"/>
    </location>
</feature>
<dbReference type="PANTHER" id="PTHR23044:SF61">
    <property type="entry name" value="3'-5' EXORIBONUCLEASE 1-RELATED"/>
    <property type="match status" value="1"/>
</dbReference>
<dbReference type="SUPFAM" id="SSF53098">
    <property type="entry name" value="Ribonuclease H-like"/>
    <property type="match status" value="1"/>
</dbReference>
<dbReference type="CDD" id="cd06133">
    <property type="entry name" value="ERI-1_3'hExo_like"/>
    <property type="match status" value="1"/>
</dbReference>
<evidence type="ECO:0000256" key="2">
    <source>
        <dbReference type="ARBA" id="ARBA00022801"/>
    </source>
</evidence>
<accession>A0A174FLZ8</accession>